<protein>
    <submittedName>
        <fullName evidence="2">Uncharacterized protein</fullName>
    </submittedName>
</protein>
<organism evidence="2 3">
    <name type="scientific">Burkholderia phage vB_BceS_KL1</name>
    <dbReference type="NCBI Taxonomy" id="1132026"/>
    <lineage>
        <taxon>Viruses</taxon>
        <taxon>Duplodnaviria</taxon>
        <taxon>Heunggongvirae</taxon>
        <taxon>Uroviricota</taxon>
        <taxon>Caudoviricetes</taxon>
        <taxon>Jondennisvirinae</taxon>
        <taxon>Kilunavirus</taxon>
        <taxon>Kilunavirus KL1</taxon>
    </lineage>
</organism>
<gene>
    <name evidence="2" type="ORF">KL1_00032</name>
</gene>
<dbReference type="EMBL" id="JF939047">
    <property type="protein sequence ID" value="AEX56078.1"/>
    <property type="molecule type" value="Genomic_DNA"/>
</dbReference>
<evidence type="ECO:0000313" key="2">
    <source>
        <dbReference type="EMBL" id="AEX56078.1"/>
    </source>
</evidence>
<accession>I6NRD4</accession>
<evidence type="ECO:0000313" key="3">
    <source>
        <dbReference type="Proteomes" id="UP000009001"/>
    </source>
</evidence>
<name>I6NRD4_9CAUD</name>
<dbReference type="GeneID" id="13405602"/>
<dbReference type="Pfam" id="PF05037">
    <property type="entry name" value="DUF669"/>
    <property type="match status" value="1"/>
</dbReference>
<dbReference type="OrthoDB" id="12401at10239"/>
<feature type="compositionally biased region" description="Gly residues" evidence="1">
    <location>
        <begin position="243"/>
        <end position="261"/>
    </location>
</feature>
<dbReference type="Proteomes" id="UP000009001">
    <property type="component" value="Segment"/>
</dbReference>
<dbReference type="KEGG" id="vg:13405602"/>
<feature type="compositionally biased region" description="Low complexity" evidence="1">
    <location>
        <begin position="161"/>
        <end position="242"/>
    </location>
</feature>
<dbReference type="InterPro" id="IPR007731">
    <property type="entry name" value="DUF669"/>
</dbReference>
<sequence>MAQLIQAFNPMQFDPTQGVGSLPIGKHPVVIESDEVKANKANDGGYLQFNLRIIDGPHAGTTGAYRLNLYHSNQQTVEIANRQLSAICHVTGVFQLGANGSDTSVLHNIPFLVEVGPQKNDASYTEIKKVYDRNGNEPGKGGQGAGAAQPQAAGFGGQPQGFGQQPQQQPQNPQGGAAWGGQPQQSQQPQQPQGQPAGGQPAWGGAPQQPQQPQGQPAQGGAPAWGGQPQGQPQQQPQQAGGWQQGGGAPAGGGAAPWGQR</sequence>
<proteinExistence type="predicted"/>
<dbReference type="RefSeq" id="YP_006560783.1">
    <property type="nucleotide sequence ID" value="NC_018278.1"/>
</dbReference>
<feature type="region of interest" description="Disordered" evidence="1">
    <location>
        <begin position="132"/>
        <end position="261"/>
    </location>
</feature>
<reference evidence="2 3" key="1">
    <citation type="journal article" date="2012" name="BMC Genomics">
        <title>Comparative analysis of two phenotypically-similar but genomically-distinct Burkholderia cenocepacia-specific bacteriophages.</title>
        <authorList>
            <person name="Lynch K.H."/>
            <person name="Stothard P."/>
            <person name="Dennis J.J."/>
        </authorList>
    </citation>
    <scope>NUCLEOTIDE SEQUENCE [LARGE SCALE GENOMIC DNA]</scope>
</reference>
<keyword evidence="3" id="KW-1185">Reference proteome</keyword>
<evidence type="ECO:0000256" key="1">
    <source>
        <dbReference type="SAM" id="MobiDB-lite"/>
    </source>
</evidence>